<dbReference type="AlphaFoldDB" id="A0AAD9ZGE0"/>
<comment type="caution">
    <text evidence="1">The sequence shown here is derived from an EMBL/GenBank/DDBJ whole genome shotgun (WGS) entry which is preliminary data.</text>
</comment>
<reference evidence="1" key="1">
    <citation type="submission" date="2022-11" db="EMBL/GenBank/DDBJ databases">
        <title>Chromosomal genome sequence assembly and mating type (MAT) locus characterization of the leprose asexual lichenized fungus Lepraria neglecta (Nyl.) Erichsen.</title>
        <authorList>
            <person name="Allen J.L."/>
            <person name="Pfeffer B."/>
        </authorList>
    </citation>
    <scope>NUCLEOTIDE SEQUENCE</scope>
    <source>
        <strain evidence="1">Allen 5258</strain>
    </source>
</reference>
<dbReference type="Gene3D" id="3.10.129.10">
    <property type="entry name" value="Hotdog Thioesterase"/>
    <property type="match status" value="1"/>
</dbReference>
<name>A0AAD9ZGE0_9LECA</name>
<dbReference type="InterPro" id="IPR050563">
    <property type="entry name" value="4-hydroxybenzoyl-CoA_TE"/>
</dbReference>
<sequence length="279" mass="32070">MPPPRLRAFLPTLHLTRHIPSSPVFYQLSRYASSTTAPVAEALPARWLSDLKRRIGKCIIFGLKQEQVDDAGDILRVVAREWRELVAGSEGFLTGRGRAGAEGREVVWGHVNNVTYVKYAESGRINWAQHFANHIDPKHKKEWSELWTPKGDGLILRSMKTDYKFPMAWPDRISVYHKLRSAPTAATDSFILDVLILSEKHQRPAARCVEDIVVYDYRRGAKSPLRDFMVENFQETFELQEKAKRRNERRIRDLLERVETLEKGSWDRADAVEDMGSVG</sequence>
<proteinExistence type="predicted"/>
<evidence type="ECO:0000313" key="1">
    <source>
        <dbReference type="EMBL" id="KAK3178636.1"/>
    </source>
</evidence>
<dbReference type="PANTHER" id="PTHR31793:SF39">
    <property type="entry name" value="THIOESTERASE_THIOL ESTER DEHYDRASE-ISOMERASE"/>
    <property type="match status" value="1"/>
</dbReference>
<evidence type="ECO:0000313" key="2">
    <source>
        <dbReference type="Proteomes" id="UP001276659"/>
    </source>
</evidence>
<dbReference type="Pfam" id="PF13279">
    <property type="entry name" value="4HBT_2"/>
    <property type="match status" value="1"/>
</dbReference>
<dbReference type="InterPro" id="IPR029069">
    <property type="entry name" value="HotDog_dom_sf"/>
</dbReference>
<accession>A0AAD9ZGE0</accession>
<dbReference type="CDD" id="cd00586">
    <property type="entry name" value="4HBT"/>
    <property type="match status" value="1"/>
</dbReference>
<protein>
    <recommendedName>
        <fullName evidence="3">Thioesterase/thiol ester dehydrase-isomerase</fullName>
    </recommendedName>
</protein>
<organism evidence="1 2">
    <name type="scientific">Lepraria neglecta</name>
    <dbReference type="NCBI Taxonomy" id="209136"/>
    <lineage>
        <taxon>Eukaryota</taxon>
        <taxon>Fungi</taxon>
        <taxon>Dikarya</taxon>
        <taxon>Ascomycota</taxon>
        <taxon>Pezizomycotina</taxon>
        <taxon>Lecanoromycetes</taxon>
        <taxon>OSLEUM clade</taxon>
        <taxon>Lecanoromycetidae</taxon>
        <taxon>Lecanorales</taxon>
        <taxon>Lecanorineae</taxon>
        <taxon>Stereocaulaceae</taxon>
        <taxon>Lepraria</taxon>
    </lineage>
</organism>
<dbReference type="EMBL" id="JASNWA010000003">
    <property type="protein sequence ID" value="KAK3178636.1"/>
    <property type="molecule type" value="Genomic_DNA"/>
</dbReference>
<dbReference type="SUPFAM" id="SSF54637">
    <property type="entry name" value="Thioesterase/thiol ester dehydrase-isomerase"/>
    <property type="match status" value="1"/>
</dbReference>
<keyword evidence="2" id="KW-1185">Reference proteome</keyword>
<dbReference type="Proteomes" id="UP001276659">
    <property type="component" value="Unassembled WGS sequence"/>
</dbReference>
<dbReference type="PANTHER" id="PTHR31793">
    <property type="entry name" value="4-HYDROXYBENZOYL-COA THIOESTERASE FAMILY MEMBER"/>
    <property type="match status" value="1"/>
</dbReference>
<evidence type="ECO:0008006" key="3">
    <source>
        <dbReference type="Google" id="ProtNLM"/>
    </source>
</evidence>
<dbReference type="GO" id="GO:0047617">
    <property type="term" value="F:fatty acyl-CoA hydrolase activity"/>
    <property type="evidence" value="ECO:0007669"/>
    <property type="project" value="TreeGrafter"/>
</dbReference>
<gene>
    <name evidence="1" type="ORF">OEA41_000773</name>
</gene>